<evidence type="ECO:0000313" key="1">
    <source>
        <dbReference type="EMBL" id="KAK7501564.1"/>
    </source>
</evidence>
<sequence length="85" mass="9584">MVDFYKVIDLVAAGWRNAAIASATSSEKGLESSRPVVLVWYFSSAQRLPPKCRKITTSQTDLRSQIQFTSYRGPVGVQSLYYYVE</sequence>
<reference evidence="1 2" key="1">
    <citation type="journal article" date="2023" name="Sci. Data">
        <title>Genome assembly of the Korean intertidal mud-creeper Batillaria attramentaria.</title>
        <authorList>
            <person name="Patra A.K."/>
            <person name="Ho P.T."/>
            <person name="Jun S."/>
            <person name="Lee S.J."/>
            <person name="Kim Y."/>
            <person name="Won Y.J."/>
        </authorList>
    </citation>
    <scope>NUCLEOTIDE SEQUENCE [LARGE SCALE GENOMIC DNA]</scope>
    <source>
        <strain evidence="1">Wonlab-2016</strain>
    </source>
</reference>
<comment type="caution">
    <text evidence="1">The sequence shown here is derived from an EMBL/GenBank/DDBJ whole genome shotgun (WGS) entry which is preliminary data.</text>
</comment>
<keyword evidence="2" id="KW-1185">Reference proteome</keyword>
<dbReference type="AlphaFoldDB" id="A0ABD0LRB9"/>
<proteinExistence type="predicted"/>
<protein>
    <submittedName>
        <fullName evidence="1">Uncharacterized protein</fullName>
    </submittedName>
</protein>
<dbReference type="Proteomes" id="UP001519460">
    <property type="component" value="Unassembled WGS sequence"/>
</dbReference>
<evidence type="ECO:0000313" key="2">
    <source>
        <dbReference type="Proteomes" id="UP001519460"/>
    </source>
</evidence>
<gene>
    <name evidence="1" type="ORF">BaRGS_00006995</name>
</gene>
<name>A0ABD0LRB9_9CAEN</name>
<dbReference type="EMBL" id="JACVVK020000030">
    <property type="protein sequence ID" value="KAK7501564.1"/>
    <property type="molecule type" value="Genomic_DNA"/>
</dbReference>
<organism evidence="1 2">
    <name type="scientific">Batillaria attramentaria</name>
    <dbReference type="NCBI Taxonomy" id="370345"/>
    <lineage>
        <taxon>Eukaryota</taxon>
        <taxon>Metazoa</taxon>
        <taxon>Spiralia</taxon>
        <taxon>Lophotrochozoa</taxon>
        <taxon>Mollusca</taxon>
        <taxon>Gastropoda</taxon>
        <taxon>Caenogastropoda</taxon>
        <taxon>Sorbeoconcha</taxon>
        <taxon>Cerithioidea</taxon>
        <taxon>Batillariidae</taxon>
        <taxon>Batillaria</taxon>
    </lineage>
</organism>
<accession>A0ABD0LRB9</accession>